<dbReference type="InterPro" id="IPR019931">
    <property type="entry name" value="LPXTG_anchor"/>
</dbReference>
<feature type="region of interest" description="Disordered" evidence="5">
    <location>
        <begin position="46"/>
        <end position="111"/>
    </location>
</feature>
<feature type="domain" description="Gram-positive cocci surface proteins LPxTG" evidence="8">
    <location>
        <begin position="117"/>
        <end position="154"/>
    </location>
</feature>
<feature type="compositionally biased region" description="Basic and acidic residues" evidence="5">
    <location>
        <begin position="82"/>
        <end position="111"/>
    </location>
</feature>
<dbReference type="NCBIfam" id="TIGR01167">
    <property type="entry name" value="LPXTG_anchor"/>
    <property type="match status" value="1"/>
</dbReference>
<evidence type="ECO:0000259" key="8">
    <source>
        <dbReference type="Pfam" id="PF00746"/>
    </source>
</evidence>
<keyword evidence="3 7" id="KW-0732">Signal</keyword>
<dbReference type="EMBL" id="CP110232">
    <property type="protein sequence ID" value="WEG73612.1"/>
    <property type="molecule type" value="Genomic_DNA"/>
</dbReference>
<evidence type="ECO:0000313" key="10">
    <source>
        <dbReference type="Proteomes" id="UP001179647"/>
    </source>
</evidence>
<keyword evidence="6" id="KW-1133">Transmembrane helix</keyword>
<feature type="chain" id="PRO_5042152689" evidence="7">
    <location>
        <begin position="24"/>
        <end position="159"/>
    </location>
</feature>
<dbReference type="Proteomes" id="UP001179647">
    <property type="component" value="Chromosome"/>
</dbReference>
<reference evidence="9" key="1">
    <citation type="submission" date="2022-10" db="EMBL/GenBank/DDBJ databases">
        <title>Vagococcus sp. isolated from poultry meat.</title>
        <authorList>
            <person name="Johansson P."/>
            <person name="Bjorkroth J."/>
        </authorList>
    </citation>
    <scope>NUCLEOTIDE SEQUENCE</scope>
    <source>
        <strain evidence="9">STAA11</strain>
    </source>
</reference>
<protein>
    <submittedName>
        <fullName evidence="9">LPXTG cell wall anchor domain-containing protein</fullName>
    </submittedName>
</protein>
<keyword evidence="1" id="KW-0134">Cell wall</keyword>
<keyword evidence="10" id="KW-1185">Reference proteome</keyword>
<dbReference type="Pfam" id="PF00746">
    <property type="entry name" value="Gram_pos_anchor"/>
    <property type="match status" value="1"/>
</dbReference>
<evidence type="ECO:0000256" key="6">
    <source>
        <dbReference type="SAM" id="Phobius"/>
    </source>
</evidence>
<keyword evidence="2" id="KW-0964">Secreted</keyword>
<feature type="signal peptide" evidence="7">
    <location>
        <begin position="1"/>
        <end position="23"/>
    </location>
</feature>
<evidence type="ECO:0000256" key="3">
    <source>
        <dbReference type="ARBA" id="ARBA00022729"/>
    </source>
</evidence>
<keyword evidence="6" id="KW-0472">Membrane</keyword>
<sequence length="159" mass="17589">MKLIKLVIVTFLSLVLGSEISLADVSNQVGTTASIEFLNDGTISPPIPPIVLPPGEGEGTLGEQEKPNGEENTLVPNCPETLSKETSSEKNKQTKWRQDEPRLKQDSWQHLDDSNVKEHGYLPQTGEKSNELLIILGTVLIAVSGYLYKNKKKTQRESY</sequence>
<dbReference type="KEGG" id="vie:OL234_01520"/>
<evidence type="ECO:0000313" key="9">
    <source>
        <dbReference type="EMBL" id="WEG73612.1"/>
    </source>
</evidence>
<evidence type="ECO:0000256" key="5">
    <source>
        <dbReference type="SAM" id="MobiDB-lite"/>
    </source>
</evidence>
<evidence type="ECO:0000256" key="7">
    <source>
        <dbReference type="SAM" id="SignalP"/>
    </source>
</evidence>
<keyword evidence="6" id="KW-0812">Transmembrane</keyword>
<feature type="transmembrane region" description="Helical" evidence="6">
    <location>
        <begin position="132"/>
        <end position="148"/>
    </location>
</feature>
<proteinExistence type="predicted"/>
<keyword evidence="4" id="KW-0572">Peptidoglycan-anchor</keyword>
<evidence type="ECO:0000256" key="4">
    <source>
        <dbReference type="ARBA" id="ARBA00023088"/>
    </source>
</evidence>
<name>A0AAF0CVT1_9ENTE</name>
<evidence type="ECO:0000256" key="1">
    <source>
        <dbReference type="ARBA" id="ARBA00022512"/>
    </source>
</evidence>
<dbReference type="RefSeq" id="WP_275469412.1">
    <property type="nucleotide sequence ID" value="NZ_CP110232.1"/>
</dbReference>
<organism evidence="9 10">
    <name type="scientific">Vagococcus intermedius</name>
    <dbReference type="NCBI Taxonomy" id="2991418"/>
    <lineage>
        <taxon>Bacteria</taxon>
        <taxon>Bacillati</taxon>
        <taxon>Bacillota</taxon>
        <taxon>Bacilli</taxon>
        <taxon>Lactobacillales</taxon>
        <taxon>Enterococcaceae</taxon>
        <taxon>Vagococcus</taxon>
    </lineage>
</organism>
<accession>A0AAF0CVT1</accession>
<gene>
    <name evidence="9" type="ORF">OL234_01520</name>
</gene>
<dbReference type="AlphaFoldDB" id="A0AAF0CVT1"/>
<evidence type="ECO:0000256" key="2">
    <source>
        <dbReference type="ARBA" id="ARBA00022525"/>
    </source>
</evidence>